<protein>
    <submittedName>
        <fullName evidence="1">Uncharacterized protein</fullName>
    </submittedName>
</protein>
<sequence>MCMKTVATSTGGDDIAQAYDRHRIQKELRDFYKFTSYIRHGDYNSLYFLQQEKAQRHDPIDTLSQISVSPEIENEIDIDIDIGTNGSTKAIAMAYEKDSGESTSSFPIVSSTISASRSASKKDAITPLHSAFLARTRRTCASAPHGFRIPNMIDDSYTESIHSEGLNPNPALEDEGMSTSDYTSKTTASIADLKAKKRQIERNFETGKCAPNNSIVYDGYEFDIPIRLHRSLTARYI</sequence>
<reference evidence="1" key="1">
    <citation type="submission" date="2021-01" db="EMBL/GenBank/DDBJ databases">
        <authorList>
            <person name="Corre E."/>
            <person name="Pelletier E."/>
            <person name="Niang G."/>
            <person name="Scheremetjew M."/>
            <person name="Finn R."/>
            <person name="Kale V."/>
            <person name="Holt S."/>
            <person name="Cochrane G."/>
            <person name="Meng A."/>
            <person name="Brown T."/>
            <person name="Cohen L."/>
        </authorList>
    </citation>
    <scope>NUCLEOTIDE SEQUENCE</scope>
    <source>
        <strain evidence="1">MM31A-1</strain>
    </source>
</reference>
<accession>A0A7S3QB29</accession>
<organism evidence="1">
    <name type="scientific">Chaetoceros debilis</name>
    <dbReference type="NCBI Taxonomy" id="122233"/>
    <lineage>
        <taxon>Eukaryota</taxon>
        <taxon>Sar</taxon>
        <taxon>Stramenopiles</taxon>
        <taxon>Ochrophyta</taxon>
        <taxon>Bacillariophyta</taxon>
        <taxon>Coscinodiscophyceae</taxon>
        <taxon>Chaetocerotophycidae</taxon>
        <taxon>Chaetocerotales</taxon>
        <taxon>Chaetocerotaceae</taxon>
        <taxon>Chaetoceros</taxon>
    </lineage>
</organism>
<proteinExistence type="predicted"/>
<evidence type="ECO:0000313" key="1">
    <source>
        <dbReference type="EMBL" id="CAE0471640.1"/>
    </source>
</evidence>
<name>A0A7S3QB29_9STRA</name>
<gene>
    <name evidence="1" type="ORF">CDEB00056_LOCUS16493</name>
</gene>
<dbReference type="EMBL" id="HBIO01021412">
    <property type="protein sequence ID" value="CAE0471640.1"/>
    <property type="molecule type" value="Transcribed_RNA"/>
</dbReference>
<dbReference type="AlphaFoldDB" id="A0A7S3QB29"/>